<keyword evidence="10" id="KW-1185">Reference proteome</keyword>
<dbReference type="Pfam" id="PF00005">
    <property type="entry name" value="ABC_tran"/>
    <property type="match status" value="1"/>
</dbReference>
<dbReference type="InterPro" id="IPR050095">
    <property type="entry name" value="ECF_ABC_transporter_ATP-bd"/>
</dbReference>
<dbReference type="GO" id="GO:0043190">
    <property type="term" value="C:ATP-binding cassette (ABC) transporter complex"/>
    <property type="evidence" value="ECO:0007669"/>
    <property type="project" value="TreeGrafter"/>
</dbReference>
<dbReference type="Proteomes" id="UP000461880">
    <property type="component" value="Unassembled WGS sequence"/>
</dbReference>
<proteinExistence type="inferred from homology"/>
<dbReference type="SUPFAM" id="SSF52540">
    <property type="entry name" value="P-loop containing nucleoside triphosphate hydrolases"/>
    <property type="match status" value="1"/>
</dbReference>
<evidence type="ECO:0000256" key="7">
    <source>
        <dbReference type="ARBA" id="ARBA00023136"/>
    </source>
</evidence>
<organism evidence="9 10">
    <name type="scientific">Stecheria intestinalis</name>
    <dbReference type="NCBI Taxonomy" id="2606630"/>
    <lineage>
        <taxon>Bacteria</taxon>
        <taxon>Bacillati</taxon>
        <taxon>Bacillota</taxon>
        <taxon>Erysipelotrichia</taxon>
        <taxon>Erysipelotrichales</taxon>
        <taxon>Erysipelotrichaceae</taxon>
        <taxon>Stecheria</taxon>
    </lineage>
</organism>
<dbReference type="PROSITE" id="PS50893">
    <property type="entry name" value="ABC_TRANSPORTER_2"/>
    <property type="match status" value="1"/>
</dbReference>
<dbReference type="SMART" id="SM00382">
    <property type="entry name" value="AAA"/>
    <property type="match status" value="1"/>
</dbReference>
<dbReference type="PANTHER" id="PTHR43553:SF24">
    <property type="entry name" value="ENERGY-COUPLING FACTOR TRANSPORTER ATP-BINDING PROTEIN ECFA1"/>
    <property type="match status" value="1"/>
</dbReference>
<dbReference type="AlphaFoldDB" id="A0A7X2NTZ2"/>
<accession>A0A7X2NTZ2</accession>
<comment type="similarity">
    <text evidence="1">Belongs to the ABC transporter superfamily.</text>
</comment>
<keyword evidence="7" id="KW-0472">Membrane</keyword>
<keyword evidence="6" id="KW-1278">Translocase</keyword>
<dbReference type="InterPro" id="IPR003439">
    <property type="entry name" value="ABC_transporter-like_ATP-bd"/>
</dbReference>
<evidence type="ECO:0000256" key="5">
    <source>
        <dbReference type="ARBA" id="ARBA00022840"/>
    </source>
</evidence>
<sequence length="241" mass="26876">MIRLEHVSYHYEEIPALADLSCSISKGECIGIAGDNGCGKTTLLKLLNGLLFPDHGSWTFLGQEINASSMKNQKVARTLHASIGYVFQSPEVQLFCSSVEEEIAFGPRQLGLSQAEVKKRTDDVMKMIGLENLASRPPYHLSGGEQKKTALACVLSMNPEVLILDEPLNGLDRKSREWMLSFLTQWKHAGKTLLISSHDETLLRLIPERIIELSESHTIIYDGPKEDWHESERTETASGNL</sequence>
<keyword evidence="4" id="KW-0547">Nucleotide-binding</keyword>
<evidence type="ECO:0000313" key="10">
    <source>
        <dbReference type="Proteomes" id="UP000461880"/>
    </source>
</evidence>
<name>A0A7X2NTZ2_9FIRM</name>
<keyword evidence="2" id="KW-0813">Transport</keyword>
<dbReference type="InterPro" id="IPR015856">
    <property type="entry name" value="ABC_transpr_CbiO/EcfA_su"/>
</dbReference>
<keyword evidence="3" id="KW-1003">Cell membrane</keyword>
<dbReference type="Gene3D" id="3.40.50.300">
    <property type="entry name" value="P-loop containing nucleotide triphosphate hydrolases"/>
    <property type="match status" value="1"/>
</dbReference>
<evidence type="ECO:0000256" key="6">
    <source>
        <dbReference type="ARBA" id="ARBA00022967"/>
    </source>
</evidence>
<dbReference type="InterPro" id="IPR027417">
    <property type="entry name" value="P-loop_NTPase"/>
</dbReference>
<feature type="domain" description="ABC transporter" evidence="8">
    <location>
        <begin position="2"/>
        <end position="240"/>
    </location>
</feature>
<gene>
    <name evidence="9" type="ORF">FYJ51_10120</name>
</gene>
<dbReference type="PANTHER" id="PTHR43553">
    <property type="entry name" value="HEAVY METAL TRANSPORTER"/>
    <property type="match status" value="1"/>
</dbReference>
<dbReference type="GO" id="GO:0005524">
    <property type="term" value="F:ATP binding"/>
    <property type="evidence" value="ECO:0007669"/>
    <property type="project" value="UniProtKB-KW"/>
</dbReference>
<dbReference type="EMBL" id="VUMN01000026">
    <property type="protein sequence ID" value="MSS59251.1"/>
    <property type="molecule type" value="Genomic_DNA"/>
</dbReference>
<keyword evidence="5 9" id="KW-0067">ATP-binding</keyword>
<dbReference type="InterPro" id="IPR003593">
    <property type="entry name" value="AAA+_ATPase"/>
</dbReference>
<evidence type="ECO:0000259" key="8">
    <source>
        <dbReference type="PROSITE" id="PS50893"/>
    </source>
</evidence>
<evidence type="ECO:0000256" key="4">
    <source>
        <dbReference type="ARBA" id="ARBA00022741"/>
    </source>
</evidence>
<evidence type="ECO:0000256" key="3">
    <source>
        <dbReference type="ARBA" id="ARBA00022475"/>
    </source>
</evidence>
<evidence type="ECO:0000256" key="1">
    <source>
        <dbReference type="ARBA" id="ARBA00005417"/>
    </source>
</evidence>
<protein>
    <submittedName>
        <fullName evidence="9">ABC transporter ATP-binding protein</fullName>
    </submittedName>
</protein>
<dbReference type="CDD" id="cd03225">
    <property type="entry name" value="ABC_cobalt_CbiO_domain1"/>
    <property type="match status" value="1"/>
</dbReference>
<reference evidence="9 10" key="1">
    <citation type="submission" date="2019-08" db="EMBL/GenBank/DDBJ databases">
        <title>In-depth cultivation of the pig gut microbiome towards novel bacterial diversity and tailored functional studies.</title>
        <authorList>
            <person name="Wylensek D."/>
            <person name="Hitch T.C.A."/>
            <person name="Clavel T."/>
        </authorList>
    </citation>
    <scope>NUCLEOTIDE SEQUENCE [LARGE SCALE GENOMIC DNA]</scope>
    <source>
        <strain evidence="9 10">Oil+RF-744-GAM-WT-6</strain>
    </source>
</reference>
<comment type="caution">
    <text evidence="9">The sequence shown here is derived from an EMBL/GenBank/DDBJ whole genome shotgun (WGS) entry which is preliminary data.</text>
</comment>
<evidence type="ECO:0000313" key="9">
    <source>
        <dbReference type="EMBL" id="MSS59251.1"/>
    </source>
</evidence>
<dbReference type="GO" id="GO:0016887">
    <property type="term" value="F:ATP hydrolysis activity"/>
    <property type="evidence" value="ECO:0007669"/>
    <property type="project" value="InterPro"/>
</dbReference>
<dbReference type="GO" id="GO:0042626">
    <property type="term" value="F:ATPase-coupled transmembrane transporter activity"/>
    <property type="evidence" value="ECO:0007669"/>
    <property type="project" value="TreeGrafter"/>
</dbReference>
<evidence type="ECO:0000256" key="2">
    <source>
        <dbReference type="ARBA" id="ARBA00022448"/>
    </source>
</evidence>